<dbReference type="InterPro" id="IPR045149">
    <property type="entry name" value="OS-9-like"/>
</dbReference>
<dbReference type="GO" id="GO:0005788">
    <property type="term" value="C:endoplasmic reticulum lumen"/>
    <property type="evidence" value="ECO:0007669"/>
    <property type="project" value="UniProtKB-UniRule"/>
</dbReference>
<evidence type="ECO:0000256" key="3">
    <source>
        <dbReference type="ARBA" id="ARBA00022729"/>
    </source>
</evidence>
<keyword evidence="7" id="KW-0472">Membrane</keyword>
<protein>
    <recommendedName>
        <fullName evidence="7">Endoplasmic reticulum lectin</fullName>
    </recommendedName>
    <alternativeName>
        <fullName evidence="7">Protein OS-9 homolog</fullName>
    </alternativeName>
</protein>
<feature type="domain" description="MRH" evidence="9">
    <location>
        <begin position="146"/>
        <end position="283"/>
    </location>
</feature>
<keyword evidence="4 7" id="KW-0430">Lectin</keyword>
<dbReference type="EMBL" id="NJEU01000475">
    <property type="protein sequence ID" value="PHH73831.1"/>
    <property type="molecule type" value="Genomic_DNA"/>
</dbReference>
<dbReference type="OrthoDB" id="448954at2759"/>
<keyword evidence="6" id="KW-1015">Disulfide bond</keyword>
<dbReference type="PANTHER" id="PTHR15414">
    <property type="entry name" value="OS-9-RELATED"/>
    <property type="match status" value="1"/>
</dbReference>
<dbReference type="AlphaFoldDB" id="A0A2C5Z3T6"/>
<dbReference type="PANTHER" id="PTHR15414:SF0">
    <property type="entry name" value="ENDOPLASMIC RETICULUM LECTIN 1"/>
    <property type="match status" value="1"/>
</dbReference>
<evidence type="ECO:0000256" key="7">
    <source>
        <dbReference type="RuleBase" id="RU369099"/>
    </source>
</evidence>
<feature type="compositionally biased region" description="Basic and acidic residues" evidence="8">
    <location>
        <begin position="449"/>
        <end position="493"/>
    </location>
</feature>
<evidence type="ECO:0000313" key="10">
    <source>
        <dbReference type="EMBL" id="PHH73831.1"/>
    </source>
</evidence>
<feature type="region of interest" description="Disordered" evidence="8">
    <location>
        <begin position="300"/>
        <end position="334"/>
    </location>
</feature>
<dbReference type="InterPro" id="IPR044865">
    <property type="entry name" value="MRH_dom"/>
</dbReference>
<evidence type="ECO:0000313" key="11">
    <source>
        <dbReference type="Proteomes" id="UP000224854"/>
    </source>
</evidence>
<evidence type="ECO:0000256" key="6">
    <source>
        <dbReference type="ARBA" id="ARBA00023157"/>
    </source>
</evidence>
<sequence length="493" mass="53721">MRRHLNSALLATLQLHRVGARTPGFSIHDDLLAFPQYEISFTPGHISSKEAEALLDNKSPHATYSAVLGQPTVRDYVDASSHHGSLTGQSYEMITLAPHRYLCSIPLTEPPSPENQTANALAAAEEALQLSRAAEKGWELLTGLQDSCLYFMSGWWSYSFCNNREIVQFHALAAVSSGQPPRRDPQTAEYVLGRVPTLPAATQKRGEHHVPPPPAELQVKGHQRYLVQRLEGGTICDLTGRERTVEVQYHCVPGAKGDRIGWIKEVTICAYVMVINTPRLCDDVAFLPPEETKANPISCQVISDGHQDPSQPLLGHSPEPKQASDTEGNQGEVTVGGVTVGARKVLSSADEDGKPPVKLAAPRIFGADDRIIEILVQAASKAEGGKVKMLSADELEKLEVKPEVVEEMRAKMEKLAGDAGWKLEVVELDGGEFRELRGFVDEAAGGHGESNKAKGAKKTEKDGQVDKDDGRVGADEVSEEKEGSQEKFYKEEL</sequence>
<dbReference type="InterPro" id="IPR009011">
    <property type="entry name" value="Man6P_isomerase_rcpt-bd_dom_sf"/>
</dbReference>
<keyword evidence="3" id="KW-0732">Signal</keyword>
<comment type="caution">
    <text evidence="10">The sequence shown here is derived from an EMBL/GenBank/DDBJ whole genome shotgun (WGS) entry which is preliminary data.</text>
</comment>
<evidence type="ECO:0000256" key="8">
    <source>
        <dbReference type="SAM" id="MobiDB-lite"/>
    </source>
</evidence>
<gene>
    <name evidence="10" type="ORF">CDD82_5249</name>
</gene>
<comment type="similarity">
    <text evidence="2 7">Belongs to the OS-9 family.</text>
</comment>
<dbReference type="Proteomes" id="UP000224854">
    <property type="component" value="Unassembled WGS sequence"/>
</dbReference>
<reference evidence="10 11" key="1">
    <citation type="submission" date="2017-06" db="EMBL/GenBank/DDBJ databases">
        <title>Ant-infecting Ophiocordyceps genomes reveal a high diversity of potential behavioral manipulation genes and a possible major role for enterotoxins.</title>
        <authorList>
            <person name="De Bekker C."/>
            <person name="Evans H.C."/>
            <person name="Brachmann A."/>
            <person name="Hughes D.P."/>
        </authorList>
    </citation>
    <scope>NUCLEOTIDE SEQUENCE [LARGE SCALE GENOMIC DNA]</scope>
    <source>
        <strain evidence="10 11">1348a</strain>
    </source>
</reference>
<accession>A0A2C5Z3T6</accession>
<dbReference type="PROSITE" id="PS51914">
    <property type="entry name" value="MRH"/>
    <property type="match status" value="1"/>
</dbReference>
<dbReference type="GO" id="GO:0005789">
    <property type="term" value="C:endoplasmic reticulum membrane"/>
    <property type="evidence" value="ECO:0007669"/>
    <property type="project" value="UniProtKB-SubCell"/>
</dbReference>
<evidence type="ECO:0000256" key="5">
    <source>
        <dbReference type="ARBA" id="ARBA00022824"/>
    </source>
</evidence>
<evidence type="ECO:0000256" key="4">
    <source>
        <dbReference type="ARBA" id="ARBA00022734"/>
    </source>
</evidence>
<name>A0A2C5Z3T6_9HYPO</name>
<keyword evidence="5 7" id="KW-0256">Endoplasmic reticulum</keyword>
<comment type="function">
    <text evidence="7">Lectin involved in the quality control of the secretory pathway. As a member of the endoplasmic reticulum-associated degradation lumenal (ERAD-L) surveillance system, targets misfolded endoplasmic reticulum lumenal glycoproteins for degradation.</text>
</comment>
<comment type="subcellular location">
    <subcellularLocation>
        <location evidence="1 7">Endoplasmic reticulum membrane</location>
        <topology evidence="1 7">Peripheral membrane protein</topology>
        <orientation evidence="1 7">Lumenal side</orientation>
    </subcellularLocation>
</comment>
<evidence type="ECO:0000259" key="9">
    <source>
        <dbReference type="PROSITE" id="PS51914"/>
    </source>
</evidence>
<feature type="region of interest" description="Disordered" evidence="8">
    <location>
        <begin position="441"/>
        <end position="493"/>
    </location>
</feature>
<dbReference type="GO" id="GO:0030970">
    <property type="term" value="P:retrograde protein transport, ER to cytosol"/>
    <property type="evidence" value="ECO:0007669"/>
    <property type="project" value="TreeGrafter"/>
</dbReference>
<organism evidence="10 11">
    <name type="scientific">Ophiocordyceps australis</name>
    <dbReference type="NCBI Taxonomy" id="1399860"/>
    <lineage>
        <taxon>Eukaryota</taxon>
        <taxon>Fungi</taxon>
        <taxon>Dikarya</taxon>
        <taxon>Ascomycota</taxon>
        <taxon>Pezizomycotina</taxon>
        <taxon>Sordariomycetes</taxon>
        <taxon>Hypocreomycetidae</taxon>
        <taxon>Hypocreales</taxon>
        <taxon>Ophiocordycipitaceae</taxon>
        <taxon>Ophiocordyceps</taxon>
    </lineage>
</organism>
<evidence type="ECO:0000256" key="1">
    <source>
        <dbReference type="ARBA" id="ARBA00004367"/>
    </source>
</evidence>
<dbReference type="Gene3D" id="2.70.130.10">
    <property type="entry name" value="Mannose-6-phosphate receptor binding domain"/>
    <property type="match status" value="1"/>
</dbReference>
<proteinExistence type="inferred from homology"/>
<dbReference type="InterPro" id="IPR012913">
    <property type="entry name" value="OS9-like_dom"/>
</dbReference>
<dbReference type="GO" id="GO:0030968">
    <property type="term" value="P:endoplasmic reticulum unfolded protein response"/>
    <property type="evidence" value="ECO:0007669"/>
    <property type="project" value="UniProtKB-UniRule"/>
</dbReference>
<dbReference type="GO" id="GO:0030246">
    <property type="term" value="F:carbohydrate binding"/>
    <property type="evidence" value="ECO:0007669"/>
    <property type="project" value="UniProtKB-UniRule"/>
</dbReference>
<dbReference type="Pfam" id="PF07915">
    <property type="entry name" value="PRKCSH"/>
    <property type="match status" value="1"/>
</dbReference>
<keyword evidence="11" id="KW-1185">Reference proteome</keyword>
<evidence type="ECO:0000256" key="2">
    <source>
        <dbReference type="ARBA" id="ARBA00009918"/>
    </source>
</evidence>